<sequence length="309" mass="34587">MTHHMLTSLYAQDGSLTYSGIRYLKRVEVAFRNSDGYEAAECGNSELALSFRSCLWEEGNDTAMTPTTPAVWLIRNTTPSADGKSIFEVKGLETNEKYVFAVAAYSNNGKLAGGAIGETTKPILVYPPLSTITARMFLTQITTLSTHLFMDESFSQCLSCAIPLKSVLHITTRTTLTLFEHAYIIALLSVNFLLHKSSESVSQNQKRIKKWSQEVTTWTHCTCQGAKGHHETKSSFMPVSLQIARLMECERVLVALELSNSLNDSSYALQAVTQYLDKVYSGFARTTKYRLLEETYCDKEAIICWLFMA</sequence>
<evidence type="ECO:0008006" key="3">
    <source>
        <dbReference type="Google" id="ProtNLM"/>
    </source>
</evidence>
<accession>A0ABQ9UZA6</accession>
<dbReference type="Proteomes" id="UP001266305">
    <property type="component" value="Unassembled WGS sequence"/>
</dbReference>
<dbReference type="PANTHER" id="PTHR33487">
    <property type="entry name" value="CILIA- AND FLAGELLA-ASSOCIATED PROTEIN 54"/>
    <property type="match status" value="1"/>
</dbReference>
<protein>
    <recommendedName>
        <fullName evidence="3">Fibronectin type-III domain-containing protein</fullName>
    </recommendedName>
</protein>
<dbReference type="PANTHER" id="PTHR33487:SF1">
    <property type="entry name" value="CILIA- AND FLAGELLA-ASSOCIATED PROTEIN 54"/>
    <property type="match status" value="1"/>
</dbReference>
<keyword evidence="2" id="KW-1185">Reference proteome</keyword>
<evidence type="ECO:0000313" key="2">
    <source>
        <dbReference type="Proteomes" id="UP001266305"/>
    </source>
</evidence>
<reference evidence="1 2" key="1">
    <citation type="submission" date="2023-05" db="EMBL/GenBank/DDBJ databases">
        <title>B98-5 Cell Line De Novo Hybrid Assembly: An Optical Mapping Approach.</title>
        <authorList>
            <person name="Kananen K."/>
            <person name="Auerbach J.A."/>
            <person name="Kautto E."/>
            <person name="Blachly J.S."/>
        </authorList>
    </citation>
    <scope>NUCLEOTIDE SEQUENCE [LARGE SCALE GENOMIC DNA]</scope>
    <source>
        <strain evidence="1">B95-8</strain>
        <tissue evidence="1">Cell line</tissue>
    </source>
</reference>
<comment type="caution">
    <text evidence="1">The sequence shown here is derived from an EMBL/GenBank/DDBJ whole genome shotgun (WGS) entry which is preliminary data.</text>
</comment>
<proteinExistence type="predicted"/>
<dbReference type="EMBL" id="JASSZA010000009">
    <property type="protein sequence ID" value="KAK2102403.1"/>
    <property type="molecule type" value="Genomic_DNA"/>
</dbReference>
<name>A0ABQ9UZA6_SAGOE</name>
<evidence type="ECO:0000313" key="1">
    <source>
        <dbReference type="EMBL" id="KAK2102403.1"/>
    </source>
</evidence>
<gene>
    <name evidence="1" type="ORF">P7K49_020070</name>
</gene>
<organism evidence="1 2">
    <name type="scientific">Saguinus oedipus</name>
    <name type="common">Cotton-top tamarin</name>
    <name type="synonym">Oedipomidas oedipus</name>
    <dbReference type="NCBI Taxonomy" id="9490"/>
    <lineage>
        <taxon>Eukaryota</taxon>
        <taxon>Metazoa</taxon>
        <taxon>Chordata</taxon>
        <taxon>Craniata</taxon>
        <taxon>Vertebrata</taxon>
        <taxon>Euteleostomi</taxon>
        <taxon>Mammalia</taxon>
        <taxon>Eutheria</taxon>
        <taxon>Euarchontoglires</taxon>
        <taxon>Primates</taxon>
        <taxon>Haplorrhini</taxon>
        <taxon>Platyrrhini</taxon>
        <taxon>Cebidae</taxon>
        <taxon>Callitrichinae</taxon>
        <taxon>Saguinus</taxon>
    </lineage>
</organism>